<dbReference type="GO" id="GO:0071004">
    <property type="term" value="C:U2-type prespliceosome"/>
    <property type="evidence" value="ECO:0007669"/>
    <property type="project" value="TreeGrafter"/>
</dbReference>
<name>A0AAE1FFQ5_PETCI</name>
<dbReference type="InterPro" id="IPR010920">
    <property type="entry name" value="LSM_dom_sf"/>
</dbReference>
<dbReference type="GO" id="GO:0071013">
    <property type="term" value="C:catalytic step 2 spliceosome"/>
    <property type="evidence" value="ECO:0007669"/>
    <property type="project" value="TreeGrafter"/>
</dbReference>
<evidence type="ECO:0000256" key="1">
    <source>
        <dbReference type="ARBA" id="ARBA00006850"/>
    </source>
</evidence>
<dbReference type="Proteomes" id="UP001286313">
    <property type="component" value="Unassembled WGS sequence"/>
</dbReference>
<dbReference type="InterPro" id="IPR047575">
    <property type="entry name" value="Sm"/>
</dbReference>
<evidence type="ECO:0000259" key="4">
    <source>
        <dbReference type="PROSITE" id="PS52002"/>
    </source>
</evidence>
<dbReference type="InterPro" id="IPR001163">
    <property type="entry name" value="Sm_dom_euk/arc"/>
</dbReference>
<evidence type="ECO:0000313" key="5">
    <source>
        <dbReference type="EMBL" id="KAK3872696.1"/>
    </source>
</evidence>
<dbReference type="GO" id="GO:0005686">
    <property type="term" value="C:U2 snRNP"/>
    <property type="evidence" value="ECO:0007669"/>
    <property type="project" value="TreeGrafter"/>
</dbReference>
<dbReference type="GO" id="GO:0005685">
    <property type="term" value="C:U1 snRNP"/>
    <property type="evidence" value="ECO:0007669"/>
    <property type="project" value="TreeGrafter"/>
</dbReference>
<dbReference type="EMBL" id="JAWQEG010002329">
    <property type="protein sequence ID" value="KAK3872696.1"/>
    <property type="molecule type" value="Genomic_DNA"/>
</dbReference>
<dbReference type="GO" id="GO:0005689">
    <property type="term" value="C:U12-type spliceosomal complex"/>
    <property type="evidence" value="ECO:0007669"/>
    <property type="project" value="TreeGrafter"/>
</dbReference>
<dbReference type="GO" id="GO:0005687">
    <property type="term" value="C:U4 snRNP"/>
    <property type="evidence" value="ECO:0007669"/>
    <property type="project" value="TreeGrafter"/>
</dbReference>
<evidence type="ECO:0000256" key="2">
    <source>
        <dbReference type="ARBA" id="ARBA00023274"/>
    </source>
</evidence>
<protein>
    <recommendedName>
        <fullName evidence="3">Sm protein G</fullName>
    </recommendedName>
</protein>
<dbReference type="InterPro" id="IPR044641">
    <property type="entry name" value="Lsm7/SmG-like"/>
</dbReference>
<accession>A0AAE1FFQ5</accession>
<dbReference type="AlphaFoldDB" id="A0AAE1FFQ5"/>
<evidence type="ECO:0000313" key="6">
    <source>
        <dbReference type="Proteomes" id="UP001286313"/>
    </source>
</evidence>
<dbReference type="GO" id="GO:0034719">
    <property type="term" value="C:SMN-Sm protein complex"/>
    <property type="evidence" value="ECO:0007669"/>
    <property type="project" value="TreeGrafter"/>
</dbReference>
<dbReference type="PROSITE" id="PS52002">
    <property type="entry name" value="SM"/>
    <property type="match status" value="1"/>
</dbReference>
<keyword evidence="2" id="KW-0687">Ribonucleoprotein</keyword>
<proteinExistence type="inferred from homology"/>
<dbReference type="Pfam" id="PF01423">
    <property type="entry name" value="LSM"/>
    <property type="match status" value="1"/>
</dbReference>
<comment type="similarity">
    <text evidence="1">Belongs to the snRNP Sm proteins family.</text>
</comment>
<dbReference type="GO" id="GO:0000398">
    <property type="term" value="P:mRNA splicing, via spliceosome"/>
    <property type="evidence" value="ECO:0007669"/>
    <property type="project" value="TreeGrafter"/>
</dbReference>
<dbReference type="GO" id="GO:0005682">
    <property type="term" value="C:U5 snRNP"/>
    <property type="evidence" value="ECO:0007669"/>
    <property type="project" value="TreeGrafter"/>
</dbReference>
<dbReference type="Gene3D" id="2.30.30.100">
    <property type="match status" value="1"/>
</dbReference>
<sequence length="75" mass="8527">MLNSMSRWVGKQVRLKLNAWRVVEGVLQGYDSYLNLLLVEAMEVKNEGNQRINIGTCFVRGNNISVIETLDSTKI</sequence>
<dbReference type="SMART" id="SM00651">
    <property type="entry name" value="Sm"/>
    <property type="match status" value="1"/>
</dbReference>
<keyword evidence="6" id="KW-1185">Reference proteome</keyword>
<comment type="caution">
    <text evidence="5">The sequence shown here is derived from an EMBL/GenBank/DDBJ whole genome shotgun (WGS) entry which is preliminary data.</text>
</comment>
<reference evidence="5" key="1">
    <citation type="submission" date="2023-10" db="EMBL/GenBank/DDBJ databases">
        <title>Genome assemblies of two species of porcelain crab, Petrolisthes cinctipes and Petrolisthes manimaculis (Anomura: Porcellanidae).</title>
        <authorList>
            <person name="Angst P."/>
        </authorList>
    </citation>
    <scope>NUCLEOTIDE SEQUENCE</scope>
    <source>
        <strain evidence="5">PB745_01</strain>
        <tissue evidence="5">Gill</tissue>
    </source>
</reference>
<evidence type="ECO:0000256" key="3">
    <source>
        <dbReference type="ARBA" id="ARBA00041356"/>
    </source>
</evidence>
<feature type="domain" description="Sm" evidence="4">
    <location>
        <begin position="1"/>
        <end position="73"/>
    </location>
</feature>
<gene>
    <name evidence="5" type="ORF">Pcinc_022244</name>
</gene>
<dbReference type="GO" id="GO:0071011">
    <property type="term" value="C:precatalytic spliceosome"/>
    <property type="evidence" value="ECO:0007669"/>
    <property type="project" value="TreeGrafter"/>
</dbReference>
<dbReference type="PANTHER" id="PTHR10553:SF2">
    <property type="entry name" value="SMALL NUCLEAR RIBONUCLEOPROTEIN G"/>
    <property type="match status" value="1"/>
</dbReference>
<dbReference type="GO" id="GO:0097526">
    <property type="term" value="C:spliceosomal tri-snRNP complex"/>
    <property type="evidence" value="ECO:0007669"/>
    <property type="project" value="TreeGrafter"/>
</dbReference>
<dbReference type="GO" id="GO:0003723">
    <property type="term" value="F:RNA binding"/>
    <property type="evidence" value="ECO:0007669"/>
    <property type="project" value="InterPro"/>
</dbReference>
<dbReference type="GO" id="GO:0043186">
    <property type="term" value="C:P granule"/>
    <property type="evidence" value="ECO:0007669"/>
    <property type="project" value="TreeGrafter"/>
</dbReference>
<dbReference type="PANTHER" id="PTHR10553">
    <property type="entry name" value="SMALL NUCLEAR RIBONUCLEOPROTEIN"/>
    <property type="match status" value="1"/>
</dbReference>
<organism evidence="5 6">
    <name type="scientific">Petrolisthes cinctipes</name>
    <name type="common">Flat porcelain crab</name>
    <dbReference type="NCBI Taxonomy" id="88211"/>
    <lineage>
        <taxon>Eukaryota</taxon>
        <taxon>Metazoa</taxon>
        <taxon>Ecdysozoa</taxon>
        <taxon>Arthropoda</taxon>
        <taxon>Crustacea</taxon>
        <taxon>Multicrustacea</taxon>
        <taxon>Malacostraca</taxon>
        <taxon>Eumalacostraca</taxon>
        <taxon>Eucarida</taxon>
        <taxon>Decapoda</taxon>
        <taxon>Pleocyemata</taxon>
        <taxon>Anomura</taxon>
        <taxon>Galatheoidea</taxon>
        <taxon>Porcellanidae</taxon>
        <taxon>Petrolisthes</taxon>
    </lineage>
</organism>
<dbReference type="SUPFAM" id="SSF50182">
    <property type="entry name" value="Sm-like ribonucleoproteins"/>
    <property type="match status" value="1"/>
</dbReference>